<comment type="caution">
    <text evidence="1">The sequence shown here is derived from an EMBL/GenBank/DDBJ whole genome shotgun (WGS) entry which is preliminary data.</text>
</comment>
<proteinExistence type="predicted"/>
<accession>A0A3M7QC29</accession>
<dbReference type="AlphaFoldDB" id="A0A3M7QC29"/>
<evidence type="ECO:0000313" key="2">
    <source>
        <dbReference type="Proteomes" id="UP000276133"/>
    </source>
</evidence>
<protein>
    <submittedName>
        <fullName evidence="1">Uncharacterized protein</fullName>
    </submittedName>
</protein>
<dbReference type="EMBL" id="REGN01006718">
    <property type="protein sequence ID" value="RNA08508.1"/>
    <property type="molecule type" value="Genomic_DNA"/>
</dbReference>
<organism evidence="1 2">
    <name type="scientific">Brachionus plicatilis</name>
    <name type="common">Marine rotifer</name>
    <name type="synonym">Brachionus muelleri</name>
    <dbReference type="NCBI Taxonomy" id="10195"/>
    <lineage>
        <taxon>Eukaryota</taxon>
        <taxon>Metazoa</taxon>
        <taxon>Spiralia</taxon>
        <taxon>Gnathifera</taxon>
        <taxon>Rotifera</taxon>
        <taxon>Eurotatoria</taxon>
        <taxon>Monogononta</taxon>
        <taxon>Pseudotrocha</taxon>
        <taxon>Ploima</taxon>
        <taxon>Brachionidae</taxon>
        <taxon>Brachionus</taxon>
    </lineage>
</organism>
<gene>
    <name evidence="1" type="ORF">BpHYR1_032339</name>
</gene>
<name>A0A3M7QC29_BRAPC</name>
<reference evidence="1 2" key="1">
    <citation type="journal article" date="2018" name="Sci. Rep.">
        <title>Genomic signatures of local adaptation to the degree of environmental predictability in rotifers.</title>
        <authorList>
            <person name="Franch-Gras L."/>
            <person name="Hahn C."/>
            <person name="Garcia-Roger E.M."/>
            <person name="Carmona M.J."/>
            <person name="Serra M."/>
            <person name="Gomez A."/>
        </authorList>
    </citation>
    <scope>NUCLEOTIDE SEQUENCE [LARGE SCALE GENOMIC DNA]</scope>
    <source>
        <strain evidence="1">HYR1</strain>
    </source>
</reference>
<dbReference type="Proteomes" id="UP000276133">
    <property type="component" value="Unassembled WGS sequence"/>
</dbReference>
<keyword evidence="2" id="KW-1185">Reference proteome</keyword>
<sequence length="90" mass="10413">MPNLVNFRWIRSVEDSISLFKSKEKFSSEQLLNNTCRNLTGVKIFSRVSSSCKSLLSDYFVNNSQIAKIGSEMSKLLKLKFCLKFLQQRI</sequence>
<evidence type="ECO:0000313" key="1">
    <source>
        <dbReference type="EMBL" id="RNA08508.1"/>
    </source>
</evidence>